<dbReference type="Proteomes" id="UP001207440">
    <property type="component" value="Unassembled WGS sequence"/>
</dbReference>
<evidence type="ECO:0000256" key="1">
    <source>
        <dbReference type="SAM" id="SignalP"/>
    </source>
</evidence>
<protein>
    <submittedName>
        <fullName evidence="2">Uncharacterized protein</fullName>
    </submittedName>
</protein>
<organism evidence="2 3">
    <name type="scientific">Riemerella anatipestifer</name>
    <name type="common">Moraxella anatipestifer</name>
    <dbReference type="NCBI Taxonomy" id="34085"/>
    <lineage>
        <taxon>Bacteria</taxon>
        <taxon>Pseudomonadati</taxon>
        <taxon>Bacteroidota</taxon>
        <taxon>Flavobacteriia</taxon>
        <taxon>Flavobacteriales</taxon>
        <taxon>Weeksellaceae</taxon>
        <taxon>Riemerella</taxon>
    </lineage>
</organism>
<proteinExistence type="predicted"/>
<keyword evidence="1" id="KW-0732">Signal</keyword>
<evidence type="ECO:0000313" key="2">
    <source>
        <dbReference type="EMBL" id="MCW0524095.1"/>
    </source>
</evidence>
<name>A0AAP3EVG8_RIEAN</name>
<gene>
    <name evidence="2" type="ORF">OKE68_07195</name>
</gene>
<dbReference type="RefSeq" id="WP_064969806.1">
    <property type="nucleotide sequence ID" value="NZ_CP029760.1"/>
</dbReference>
<sequence length="203" mass="21439">MKTRTTKLSLLAFIGLGLSAYGQVGINNPDPKATLHIDAKTTTGSTNEGILIPRVTTAKVQAMTGAEEATLVYVSDGVAGTGVASEVSGKGFYFFDKSIQKWNKLGATIYKTREVQGGGTITLTADDYFLIKKDSGAVTWTFDTAGVVNGRKICIFNDAPGTSGSTLTISPQPRGLYGGSIYQNSGLCYIYYGGKWYGSEGGN</sequence>
<dbReference type="AlphaFoldDB" id="A0AAP3EVG8"/>
<evidence type="ECO:0000313" key="3">
    <source>
        <dbReference type="Proteomes" id="UP001207440"/>
    </source>
</evidence>
<reference evidence="2" key="1">
    <citation type="submission" date="2022-10" db="EMBL/GenBank/DDBJ databases">
        <title>Sifting through the core-genome to identify putative cross-protective antigens against Riemerella anatipestifer.</title>
        <authorList>
            <person name="Zheng X."/>
            <person name="Zhang W."/>
        </authorList>
    </citation>
    <scope>NUCLEOTIDE SEQUENCE</scope>
    <source>
        <strain evidence="2">ZWRA178</strain>
    </source>
</reference>
<accession>A0AAP3EVG8</accession>
<feature type="signal peptide" evidence="1">
    <location>
        <begin position="1"/>
        <end position="22"/>
    </location>
</feature>
<comment type="caution">
    <text evidence="2">The sequence shown here is derived from an EMBL/GenBank/DDBJ whole genome shotgun (WGS) entry which is preliminary data.</text>
</comment>
<feature type="chain" id="PRO_5042811803" evidence="1">
    <location>
        <begin position="23"/>
        <end position="203"/>
    </location>
</feature>
<dbReference type="EMBL" id="JAOZYT010000040">
    <property type="protein sequence ID" value="MCW0524095.1"/>
    <property type="molecule type" value="Genomic_DNA"/>
</dbReference>